<dbReference type="InParanoid" id="A0A5Q0BR25"/>
<dbReference type="EMBL" id="CP044205">
    <property type="protein sequence ID" value="QFY44751.1"/>
    <property type="molecule type" value="Genomic_DNA"/>
</dbReference>
<dbReference type="InterPro" id="IPR022148">
    <property type="entry name" value="CopG_antitoxin"/>
</dbReference>
<gene>
    <name evidence="1" type="ORF">F6R98_20715</name>
</gene>
<evidence type="ECO:0000313" key="1">
    <source>
        <dbReference type="EMBL" id="QFY44751.1"/>
    </source>
</evidence>
<protein>
    <submittedName>
        <fullName evidence="1">Uncharacterized protein</fullName>
    </submittedName>
</protein>
<dbReference type="AlphaFoldDB" id="A0A5Q0BR25"/>
<dbReference type="Pfam" id="PF12441">
    <property type="entry name" value="CopG_antitoxin"/>
    <property type="match status" value="1"/>
</dbReference>
<accession>A0A5Q0BR25</accession>
<dbReference type="RefSeq" id="WP_153250716.1">
    <property type="nucleotide sequence ID" value="NZ_CP044205.1"/>
</dbReference>
<dbReference type="Proteomes" id="UP000325755">
    <property type="component" value="Chromosome"/>
</dbReference>
<dbReference type="OrthoDB" id="7107921at2"/>
<dbReference type="KEGG" id="mmob:F6R98_20715"/>
<proteinExistence type="predicted"/>
<name>A0A5Q0BR25_9GAMM</name>
<keyword evidence="2" id="KW-1185">Reference proteome</keyword>
<reference evidence="1 2" key="1">
    <citation type="submission" date="2019-09" db="EMBL/GenBank/DDBJ databases">
        <title>Ecophysiology of the spiral-shaped methanotroph Methylospira mobilis as revealed by the complete genome sequence.</title>
        <authorList>
            <person name="Oshkin I.Y."/>
            <person name="Dedysh S.N."/>
            <person name="Miroshnikov K."/>
            <person name="Danilova O.V."/>
            <person name="Hakobyan A."/>
            <person name="Liesack W."/>
        </authorList>
    </citation>
    <scope>NUCLEOTIDE SEQUENCE [LARGE SCALE GENOMIC DNA]</scope>
    <source>
        <strain evidence="1 2">Shm1</strain>
    </source>
</reference>
<evidence type="ECO:0000313" key="2">
    <source>
        <dbReference type="Proteomes" id="UP000325755"/>
    </source>
</evidence>
<organism evidence="1 2">
    <name type="scientific">Candidatus Methylospira mobilis</name>
    <dbReference type="NCBI Taxonomy" id="1808979"/>
    <lineage>
        <taxon>Bacteria</taxon>
        <taxon>Pseudomonadati</taxon>
        <taxon>Pseudomonadota</taxon>
        <taxon>Gammaproteobacteria</taxon>
        <taxon>Methylococcales</taxon>
        <taxon>Methylococcaceae</taxon>
        <taxon>Candidatus Methylospira</taxon>
    </lineage>
</organism>
<sequence>MKKQLPVLNTDKEAEDFIGQADLTEYDLSSLTPVRFEFQPKERSITMRLSESLLEAIKEEAGRSGIPYQRFIRQTLENAVHPKR</sequence>